<dbReference type="Pfam" id="PF23524">
    <property type="entry name" value="MGAT4A_C"/>
    <property type="match status" value="1"/>
</dbReference>
<feature type="signal peptide" evidence="4">
    <location>
        <begin position="1"/>
        <end position="23"/>
    </location>
</feature>
<organism evidence="7 8">
    <name type="scientific">Pleurodeles waltl</name>
    <name type="common">Iberian ribbed newt</name>
    <dbReference type="NCBI Taxonomy" id="8319"/>
    <lineage>
        <taxon>Eukaryota</taxon>
        <taxon>Metazoa</taxon>
        <taxon>Chordata</taxon>
        <taxon>Craniata</taxon>
        <taxon>Vertebrata</taxon>
        <taxon>Euteleostomi</taxon>
        <taxon>Amphibia</taxon>
        <taxon>Batrachia</taxon>
        <taxon>Caudata</taxon>
        <taxon>Salamandroidea</taxon>
        <taxon>Salamandridae</taxon>
        <taxon>Pleurodelinae</taxon>
        <taxon>Pleurodeles</taxon>
    </lineage>
</organism>
<dbReference type="EMBL" id="JANPWB010000001">
    <property type="protein sequence ID" value="KAJ1216794.1"/>
    <property type="molecule type" value="Genomic_DNA"/>
</dbReference>
<dbReference type="PANTHER" id="PTHR12062:SF10">
    <property type="entry name" value="ALPHA-1,3-MANNOSYL-GLYCOPROTEIN 4-BETA-N-ACETYLGLUCOSAMINYLTRANSFERASE-LIKE PROTEIN MGAT4D"/>
    <property type="match status" value="1"/>
</dbReference>
<keyword evidence="8" id="KW-1185">Reference proteome</keyword>
<dbReference type="InterPro" id="IPR006759">
    <property type="entry name" value="Glyco_transf_54"/>
</dbReference>
<sequence length="522" mass="60317">MTGAPTRHEVSLLILGVYVFASGNGVDEYQKDFLELRQRLLAAERENQKKSHYLNNVLEDIKKALSDRRNNSNNHTDDSRWKDFNFTTKVPMQFVNLYYYLPHLLEHEDSLHPNILFGQGRAGVSLVMGIPTVKREKKSYLMDTLNSLFYELSEKEKKDCVVIVFIAEVDTQYVNAIADSIKERFPNEIQSGLLEVISPPVSYYPDFSTIKETFGDSRERVRWRTKQNLDYSLLMLYAQPKGVFYVQLEDDIVAKPQYFQSIKTFALQQPSDEWLFLEFSQLGFIGKLFKSKDLPLIVEFFLMFYKDKPIDWLLDHILWVKVCNPEKDAKHCDRQKANLRIRYRPSLFQHMGTHSSLSGKIQNLKDKDFGKQVLHKAHPNPPAKVSTSMKEYQQYTLEKVYRGEDCFWAFAPVAGDYILISLSEPINMEKYLFRSGNIEHPGDKLFNTTVEVLPAQSSKLKDVLGKYEKTEDGFLRIGAFVNGLAEGSVDPLIWNVLAIRLTILTESPVWALISEVFIKVKS</sequence>
<dbReference type="AlphaFoldDB" id="A0AAV7WU09"/>
<evidence type="ECO:0000256" key="4">
    <source>
        <dbReference type="SAM" id="SignalP"/>
    </source>
</evidence>
<evidence type="ECO:0000313" key="8">
    <source>
        <dbReference type="Proteomes" id="UP001066276"/>
    </source>
</evidence>
<keyword evidence="3" id="KW-0808">Transferase</keyword>
<proteinExistence type="predicted"/>
<dbReference type="GO" id="GO:0005795">
    <property type="term" value="C:Golgi stack"/>
    <property type="evidence" value="ECO:0007669"/>
    <property type="project" value="TreeGrafter"/>
</dbReference>
<comment type="pathway">
    <text evidence="1">Protein modification; protein glycosylation.</text>
</comment>
<dbReference type="PANTHER" id="PTHR12062">
    <property type="entry name" value="N-ACETYLGLUCOSAMINYLTRANSFERASE VI"/>
    <property type="match status" value="1"/>
</dbReference>
<dbReference type="Pfam" id="PF04666">
    <property type="entry name" value="MGAT4_cons"/>
    <property type="match status" value="1"/>
</dbReference>
<gene>
    <name evidence="7" type="ORF">NDU88_004393</name>
</gene>
<dbReference type="Proteomes" id="UP001066276">
    <property type="component" value="Chromosome 1_1"/>
</dbReference>
<dbReference type="GO" id="GO:0005783">
    <property type="term" value="C:endoplasmic reticulum"/>
    <property type="evidence" value="ECO:0007669"/>
    <property type="project" value="TreeGrafter"/>
</dbReference>
<evidence type="ECO:0000259" key="6">
    <source>
        <dbReference type="Pfam" id="PF23524"/>
    </source>
</evidence>
<protein>
    <recommendedName>
        <fullName evidence="9">Alpha-1,3-mannosyl-glycoprotein 4-beta-N-acetylglucosaminyltransferase-like protein MGAT4D</fullName>
    </recommendedName>
</protein>
<evidence type="ECO:0000259" key="5">
    <source>
        <dbReference type="Pfam" id="PF04666"/>
    </source>
</evidence>
<evidence type="ECO:0000313" key="7">
    <source>
        <dbReference type="EMBL" id="KAJ1216794.1"/>
    </source>
</evidence>
<feature type="domain" description="MGAT4 A/B/C C-terminal" evidence="6">
    <location>
        <begin position="383"/>
        <end position="515"/>
    </location>
</feature>
<evidence type="ECO:0008006" key="9">
    <source>
        <dbReference type="Google" id="ProtNLM"/>
    </source>
</evidence>
<reference evidence="7" key="1">
    <citation type="journal article" date="2022" name="bioRxiv">
        <title>Sequencing and chromosome-scale assembly of the giantPleurodeles waltlgenome.</title>
        <authorList>
            <person name="Brown T."/>
            <person name="Elewa A."/>
            <person name="Iarovenko S."/>
            <person name="Subramanian E."/>
            <person name="Araus A.J."/>
            <person name="Petzold A."/>
            <person name="Susuki M."/>
            <person name="Suzuki K.-i.T."/>
            <person name="Hayashi T."/>
            <person name="Toyoda A."/>
            <person name="Oliveira C."/>
            <person name="Osipova E."/>
            <person name="Leigh N.D."/>
            <person name="Simon A."/>
            <person name="Yun M.H."/>
        </authorList>
    </citation>
    <scope>NUCLEOTIDE SEQUENCE</scope>
    <source>
        <strain evidence="7">20211129_DDA</strain>
        <tissue evidence="7">Liver</tissue>
    </source>
</reference>
<evidence type="ECO:0000256" key="1">
    <source>
        <dbReference type="ARBA" id="ARBA00004922"/>
    </source>
</evidence>
<dbReference type="GO" id="GO:0005793">
    <property type="term" value="C:endoplasmic reticulum-Golgi intermediate compartment"/>
    <property type="evidence" value="ECO:0007669"/>
    <property type="project" value="TreeGrafter"/>
</dbReference>
<dbReference type="InterPro" id="IPR057279">
    <property type="entry name" value="MGAT4"/>
</dbReference>
<keyword evidence="2" id="KW-0328">Glycosyltransferase</keyword>
<name>A0AAV7WU09_PLEWA</name>
<keyword evidence="4" id="KW-0732">Signal</keyword>
<evidence type="ECO:0000256" key="2">
    <source>
        <dbReference type="ARBA" id="ARBA00022676"/>
    </source>
</evidence>
<feature type="chain" id="PRO_5043664290" description="Alpha-1,3-mannosyl-glycoprotein 4-beta-N-acetylglucosaminyltransferase-like protein MGAT4D" evidence="4">
    <location>
        <begin position="24"/>
        <end position="522"/>
    </location>
</feature>
<comment type="caution">
    <text evidence="7">The sequence shown here is derived from an EMBL/GenBank/DDBJ whole genome shotgun (WGS) entry which is preliminary data.</text>
</comment>
<dbReference type="GO" id="GO:0006487">
    <property type="term" value="P:protein N-linked glycosylation"/>
    <property type="evidence" value="ECO:0007669"/>
    <property type="project" value="TreeGrafter"/>
</dbReference>
<evidence type="ECO:0000256" key="3">
    <source>
        <dbReference type="ARBA" id="ARBA00022679"/>
    </source>
</evidence>
<dbReference type="InterPro" id="IPR056576">
    <property type="entry name" value="MGAT4_A/B/C_C"/>
</dbReference>
<accession>A0AAV7WU09</accession>
<dbReference type="GO" id="GO:0008375">
    <property type="term" value="F:acetylglucosaminyltransferase activity"/>
    <property type="evidence" value="ECO:0007669"/>
    <property type="project" value="TreeGrafter"/>
</dbReference>
<feature type="domain" description="MGAT4 conserved region" evidence="5">
    <location>
        <begin position="93"/>
        <end position="369"/>
    </location>
</feature>